<keyword evidence="1" id="KW-1133">Transmembrane helix</keyword>
<gene>
    <name evidence="3" type="ORF">GCM10011273_06280</name>
</gene>
<dbReference type="InterPro" id="IPR032710">
    <property type="entry name" value="NTF2-like_dom_sf"/>
</dbReference>
<dbReference type="SUPFAM" id="SSF54427">
    <property type="entry name" value="NTF2-like"/>
    <property type="match status" value="1"/>
</dbReference>
<proteinExistence type="predicted"/>
<feature type="domain" description="Tim44-like" evidence="2">
    <location>
        <begin position="58"/>
        <end position="214"/>
    </location>
</feature>
<dbReference type="NCBIfam" id="NF033779">
    <property type="entry name" value="Tim44_TimA_adap"/>
    <property type="match status" value="1"/>
</dbReference>
<feature type="transmembrane region" description="Helical" evidence="1">
    <location>
        <begin position="6"/>
        <end position="23"/>
    </location>
</feature>
<dbReference type="AlphaFoldDB" id="A0A918PV73"/>
<evidence type="ECO:0000313" key="3">
    <source>
        <dbReference type="EMBL" id="GGZ23925.1"/>
    </source>
</evidence>
<dbReference type="Pfam" id="PF04280">
    <property type="entry name" value="Tim44"/>
    <property type="match status" value="1"/>
</dbReference>
<keyword evidence="1" id="KW-0472">Membrane</keyword>
<protein>
    <recommendedName>
        <fullName evidence="2">Tim44-like domain-containing protein</fullName>
    </recommendedName>
</protein>
<keyword evidence="4" id="KW-1185">Reference proteome</keyword>
<evidence type="ECO:0000259" key="2">
    <source>
        <dbReference type="SMART" id="SM00978"/>
    </source>
</evidence>
<organism evidence="3 4">
    <name type="scientific">Asticcacaulis endophyticus</name>
    <dbReference type="NCBI Taxonomy" id="1395890"/>
    <lineage>
        <taxon>Bacteria</taxon>
        <taxon>Pseudomonadati</taxon>
        <taxon>Pseudomonadota</taxon>
        <taxon>Alphaproteobacteria</taxon>
        <taxon>Caulobacterales</taxon>
        <taxon>Caulobacteraceae</taxon>
        <taxon>Asticcacaulis</taxon>
    </lineage>
</organism>
<accession>A0A918PV73</accession>
<dbReference type="Gene3D" id="3.10.450.240">
    <property type="match status" value="1"/>
</dbReference>
<evidence type="ECO:0000313" key="4">
    <source>
        <dbReference type="Proteomes" id="UP000662572"/>
    </source>
</evidence>
<keyword evidence="1" id="KW-0812">Transmembrane</keyword>
<comment type="caution">
    <text evidence="3">The sequence shown here is derived from an EMBL/GenBank/DDBJ whole genome shotgun (WGS) entry which is preliminary data.</text>
</comment>
<dbReference type="Proteomes" id="UP000662572">
    <property type="component" value="Unassembled WGS sequence"/>
</dbReference>
<dbReference type="EMBL" id="BMZB01000001">
    <property type="protein sequence ID" value="GGZ23925.1"/>
    <property type="molecule type" value="Genomic_DNA"/>
</dbReference>
<dbReference type="RefSeq" id="WP_189484899.1">
    <property type="nucleotide sequence ID" value="NZ_BMZB01000001.1"/>
</dbReference>
<dbReference type="InterPro" id="IPR007379">
    <property type="entry name" value="Tim44-like_dom"/>
</dbReference>
<reference evidence="3" key="2">
    <citation type="submission" date="2020-09" db="EMBL/GenBank/DDBJ databases">
        <authorList>
            <person name="Sun Q."/>
            <person name="Kim S."/>
        </authorList>
    </citation>
    <scope>NUCLEOTIDE SEQUENCE</scope>
    <source>
        <strain evidence="3">KCTC 32296</strain>
    </source>
</reference>
<dbReference type="SMART" id="SM00978">
    <property type="entry name" value="Tim44"/>
    <property type="match status" value="1"/>
</dbReference>
<name>A0A918PV73_9CAUL</name>
<reference evidence="3" key="1">
    <citation type="journal article" date="2014" name="Int. J. Syst. Evol. Microbiol.">
        <title>Complete genome sequence of Corynebacterium casei LMG S-19264T (=DSM 44701T), isolated from a smear-ripened cheese.</title>
        <authorList>
            <consortium name="US DOE Joint Genome Institute (JGI-PGF)"/>
            <person name="Walter F."/>
            <person name="Albersmeier A."/>
            <person name="Kalinowski J."/>
            <person name="Ruckert C."/>
        </authorList>
    </citation>
    <scope>NUCLEOTIDE SEQUENCE</scope>
    <source>
        <strain evidence="3">KCTC 32296</strain>
    </source>
</reference>
<sequence length="217" mass="24436">MSVELVIFAVIAVVVLFQLYNVLGRRVGFKVEDKPAPRISEDGDGPVRIEKKPEAPKFPNLEALKARDPQFNEINFIEKARETYEGVVVAFTKGDVDPVKDRLADNVYNVFSKAVQNRDPSAPKETVTFVDGPKVDMELIDFKDDFAHIRVRFLSELLYQTEAAKPADQAVPETDVLPVPVEAKKTHKRTAEYWTFHKNLKSGNNPWLLAKVEAAKA</sequence>
<evidence type="ECO:0000256" key="1">
    <source>
        <dbReference type="SAM" id="Phobius"/>
    </source>
</evidence>